<dbReference type="HOGENOM" id="CLU_053482_0_0_0"/>
<dbReference type="Gene3D" id="1.25.10.10">
    <property type="entry name" value="Leucine-rich Repeat Variant"/>
    <property type="match status" value="2"/>
</dbReference>
<keyword evidence="1" id="KW-0456">Lyase</keyword>
<dbReference type="AlphaFoldDB" id="A7NJ46"/>
<proteinExistence type="predicted"/>
<dbReference type="STRING" id="383372.Rcas_1417"/>
<dbReference type="SUPFAM" id="SSF48371">
    <property type="entry name" value="ARM repeat"/>
    <property type="match status" value="1"/>
</dbReference>
<keyword evidence="2" id="KW-1185">Reference proteome</keyword>
<dbReference type="SMART" id="SM00567">
    <property type="entry name" value="EZ_HEAT"/>
    <property type="match status" value="3"/>
</dbReference>
<dbReference type="InterPro" id="IPR016024">
    <property type="entry name" value="ARM-type_fold"/>
</dbReference>
<reference evidence="1 2" key="1">
    <citation type="submission" date="2007-08" db="EMBL/GenBank/DDBJ databases">
        <title>Complete sequence of Roseiflexus castenholzii DSM 13941.</title>
        <authorList>
            <consortium name="US DOE Joint Genome Institute"/>
            <person name="Copeland A."/>
            <person name="Lucas S."/>
            <person name="Lapidus A."/>
            <person name="Barry K."/>
            <person name="Glavina del Rio T."/>
            <person name="Dalin E."/>
            <person name="Tice H."/>
            <person name="Pitluck S."/>
            <person name="Thompson L.S."/>
            <person name="Brettin T."/>
            <person name="Bruce D."/>
            <person name="Detter J.C."/>
            <person name="Han C."/>
            <person name="Tapia R."/>
            <person name="Schmutz J."/>
            <person name="Larimer F."/>
            <person name="Land M."/>
            <person name="Hauser L."/>
            <person name="Kyrpides N."/>
            <person name="Mikhailova N."/>
            <person name="Bryant D.A."/>
            <person name="Hanada S."/>
            <person name="Tsukatani Y."/>
            <person name="Richardson P."/>
        </authorList>
    </citation>
    <scope>NUCLEOTIDE SEQUENCE [LARGE SCALE GENOMIC DNA]</scope>
    <source>
        <strain evidence="2">DSM 13941 / HLO8</strain>
    </source>
</reference>
<organism evidence="1 2">
    <name type="scientific">Roseiflexus castenholzii (strain DSM 13941 / HLO8)</name>
    <dbReference type="NCBI Taxonomy" id="383372"/>
    <lineage>
        <taxon>Bacteria</taxon>
        <taxon>Bacillati</taxon>
        <taxon>Chloroflexota</taxon>
        <taxon>Chloroflexia</taxon>
        <taxon>Chloroflexales</taxon>
        <taxon>Roseiflexineae</taxon>
        <taxon>Roseiflexaceae</taxon>
        <taxon>Roseiflexus</taxon>
    </lineage>
</organism>
<dbReference type="InterPro" id="IPR004155">
    <property type="entry name" value="PBS_lyase_HEAT"/>
</dbReference>
<protein>
    <submittedName>
        <fullName evidence="1">PBS lyase HEAT domain protein repeat-containing protein</fullName>
    </submittedName>
</protein>
<gene>
    <name evidence="1" type="ordered locus">Rcas_1417</name>
</gene>
<name>A7NJ46_ROSCS</name>
<dbReference type="InterPro" id="IPR011989">
    <property type="entry name" value="ARM-like"/>
</dbReference>
<sequence>MDLAAHLRTLAAREHLSMRELRSLSGLDPHDHATVWTEWQRIPVGRRIEIAHAMVELAEDNIDLDFTVMFQWLLDDADATVRASAIEGLWECDGLPVLRRMLALLHDPAGQVRAAAAMALGRFAYMAEIEEIDAVYGQQVHDALLALIRDPAQPTEVRRRAIESAGYFAASDAVQQQIELAYASSDQLMRESALTAMGRSMLPRWLPIVSRELESPSPALRYEAARAAGEMADLARSLVARVVRLCNDADTEVALAAIWALGQIGGETARRTLQRISGSDDEARSQAAAEALDELTLEEGFSGGDWRNN</sequence>
<accession>A7NJ46</accession>
<dbReference type="Pfam" id="PF13646">
    <property type="entry name" value="HEAT_2"/>
    <property type="match status" value="2"/>
</dbReference>
<dbReference type="OrthoDB" id="151345at2"/>
<evidence type="ECO:0000313" key="1">
    <source>
        <dbReference type="EMBL" id="ABU57512.1"/>
    </source>
</evidence>
<dbReference type="EMBL" id="CP000804">
    <property type="protein sequence ID" value="ABU57512.1"/>
    <property type="molecule type" value="Genomic_DNA"/>
</dbReference>
<dbReference type="eggNOG" id="COG1413">
    <property type="taxonomic scope" value="Bacteria"/>
</dbReference>
<dbReference type="GO" id="GO:0016829">
    <property type="term" value="F:lyase activity"/>
    <property type="evidence" value="ECO:0007669"/>
    <property type="project" value="UniProtKB-KW"/>
</dbReference>
<dbReference type="KEGG" id="rca:Rcas_1417"/>
<evidence type="ECO:0000313" key="2">
    <source>
        <dbReference type="Proteomes" id="UP000000263"/>
    </source>
</evidence>
<dbReference type="Proteomes" id="UP000000263">
    <property type="component" value="Chromosome"/>
</dbReference>